<dbReference type="Proteomes" id="UP001273209">
    <property type="component" value="Unassembled WGS sequence"/>
</dbReference>
<protein>
    <recommendedName>
        <fullName evidence="6">Glutathione S-transferase</fullName>
    </recommendedName>
</protein>
<keyword evidence="5" id="KW-1185">Reference proteome</keyword>
<dbReference type="Gene3D" id="1.20.1050.10">
    <property type="match status" value="1"/>
</dbReference>
<dbReference type="Pfam" id="PF00043">
    <property type="entry name" value="GST_C"/>
    <property type="match status" value="1"/>
</dbReference>
<comment type="similarity">
    <text evidence="1">Belongs to the GST superfamily.</text>
</comment>
<evidence type="ECO:0008006" key="6">
    <source>
        <dbReference type="Google" id="ProtNLM"/>
    </source>
</evidence>
<dbReference type="InterPro" id="IPR004045">
    <property type="entry name" value="Glutathione_S-Trfase_N"/>
</dbReference>
<dbReference type="RefSeq" id="XP_062758191.1">
    <property type="nucleotide sequence ID" value="XM_062896770.1"/>
</dbReference>
<gene>
    <name evidence="4" type="ORF">Triagg1_2574</name>
</gene>
<reference evidence="4" key="1">
    <citation type="submission" date="2023-11" db="EMBL/GenBank/DDBJ databases">
        <title>The genome sequences of three competitors of mushroom-forming fungi.</title>
        <authorList>
            <person name="Beijen E."/>
            <person name="Ohm R.A."/>
        </authorList>
    </citation>
    <scope>NUCLEOTIDE SEQUENCE</scope>
    <source>
        <strain evidence="4">CBS 100526</strain>
    </source>
</reference>
<evidence type="ECO:0000313" key="5">
    <source>
        <dbReference type="Proteomes" id="UP001273209"/>
    </source>
</evidence>
<feature type="domain" description="GST C-terminal" evidence="3">
    <location>
        <begin position="62"/>
        <end position="194"/>
    </location>
</feature>
<name>A0AAE1IGB9_9HYPO</name>
<dbReference type="PANTHER" id="PTHR44051:SF8">
    <property type="entry name" value="GLUTATHIONE S-TRANSFERASE GSTA"/>
    <property type="match status" value="1"/>
</dbReference>
<dbReference type="SUPFAM" id="SSF47616">
    <property type="entry name" value="GST C-terminal domain-like"/>
    <property type="match status" value="1"/>
</dbReference>
<dbReference type="EMBL" id="JAWRVG010000007">
    <property type="protein sequence ID" value="KAK4081042.1"/>
    <property type="molecule type" value="Genomic_DNA"/>
</dbReference>
<feature type="domain" description="GST N-terminal" evidence="2">
    <location>
        <begin position="4"/>
        <end position="90"/>
    </location>
</feature>
<organism evidence="4 5">
    <name type="scientific">Trichoderma aggressivum f. europaeum</name>
    <dbReference type="NCBI Taxonomy" id="173218"/>
    <lineage>
        <taxon>Eukaryota</taxon>
        <taxon>Fungi</taxon>
        <taxon>Dikarya</taxon>
        <taxon>Ascomycota</taxon>
        <taxon>Pezizomycotina</taxon>
        <taxon>Sordariomycetes</taxon>
        <taxon>Hypocreomycetidae</taxon>
        <taxon>Hypocreales</taxon>
        <taxon>Hypocreaceae</taxon>
        <taxon>Trichoderma</taxon>
    </lineage>
</organism>
<evidence type="ECO:0000259" key="2">
    <source>
        <dbReference type="PROSITE" id="PS50404"/>
    </source>
</evidence>
<dbReference type="SUPFAM" id="SSF52833">
    <property type="entry name" value="Thioredoxin-like"/>
    <property type="match status" value="1"/>
</dbReference>
<dbReference type="AlphaFoldDB" id="A0AAE1IGB9"/>
<dbReference type="PANTHER" id="PTHR44051">
    <property type="entry name" value="GLUTATHIONE S-TRANSFERASE-RELATED"/>
    <property type="match status" value="1"/>
</dbReference>
<evidence type="ECO:0000259" key="3">
    <source>
        <dbReference type="PROSITE" id="PS50405"/>
    </source>
</evidence>
<sequence length="216" mass="24316">MAPQPHIKLYTDSTPNGIKITTALEELGLLYELEHLDISTLRQKEPWYLEINPNGRIPAIVDTFDDGESIRVFEGGSIGPMQGQSSHFLRYAPTKIRYGIDRYVTETKRLYNVLDVQLSKSKSGFLVGDHISIADIAALSWVIFGPYVDVPLDLFPNLQKWEAMLSARPAITRGFHIPKVLGIKSDDPEGAAKYQQRHADWVFKGMQADQQAFGQK</sequence>
<proteinExistence type="inferred from homology"/>
<dbReference type="Pfam" id="PF13409">
    <property type="entry name" value="GST_N_2"/>
    <property type="match status" value="1"/>
</dbReference>
<dbReference type="InterPro" id="IPR010987">
    <property type="entry name" value="Glutathione-S-Trfase_C-like"/>
</dbReference>
<dbReference type="InterPro" id="IPR036249">
    <property type="entry name" value="Thioredoxin-like_sf"/>
</dbReference>
<comment type="caution">
    <text evidence="4">The sequence shown here is derived from an EMBL/GenBank/DDBJ whole genome shotgun (WGS) entry which is preliminary data.</text>
</comment>
<evidence type="ECO:0000313" key="4">
    <source>
        <dbReference type="EMBL" id="KAK4081042.1"/>
    </source>
</evidence>
<dbReference type="PROSITE" id="PS50404">
    <property type="entry name" value="GST_NTER"/>
    <property type="match status" value="1"/>
</dbReference>
<dbReference type="GeneID" id="87916675"/>
<dbReference type="PROSITE" id="PS50405">
    <property type="entry name" value="GST_CTER"/>
    <property type="match status" value="1"/>
</dbReference>
<dbReference type="Gene3D" id="3.40.30.10">
    <property type="entry name" value="Glutaredoxin"/>
    <property type="match status" value="1"/>
</dbReference>
<dbReference type="InterPro" id="IPR004046">
    <property type="entry name" value="GST_C"/>
</dbReference>
<dbReference type="InterPro" id="IPR036282">
    <property type="entry name" value="Glutathione-S-Trfase_C_sf"/>
</dbReference>
<evidence type="ECO:0000256" key="1">
    <source>
        <dbReference type="ARBA" id="ARBA00007409"/>
    </source>
</evidence>
<accession>A0AAE1IGB9</accession>